<dbReference type="AlphaFoldDB" id="A0A7S2JRG6"/>
<feature type="compositionally biased region" description="Basic residues" evidence="1">
    <location>
        <begin position="293"/>
        <end position="304"/>
    </location>
</feature>
<name>A0A7S2JRG6_9STRA</name>
<feature type="region of interest" description="Disordered" evidence="1">
    <location>
        <begin position="267"/>
        <end position="304"/>
    </location>
</feature>
<dbReference type="EMBL" id="HBGY01000380">
    <property type="protein sequence ID" value="CAD9554607.1"/>
    <property type="molecule type" value="Transcribed_RNA"/>
</dbReference>
<reference evidence="2" key="1">
    <citation type="submission" date="2021-01" db="EMBL/GenBank/DDBJ databases">
        <authorList>
            <person name="Corre E."/>
            <person name="Pelletier E."/>
            <person name="Niang G."/>
            <person name="Scheremetjew M."/>
            <person name="Finn R."/>
            <person name="Kale V."/>
            <person name="Holt S."/>
            <person name="Cochrane G."/>
            <person name="Meng A."/>
            <person name="Brown T."/>
            <person name="Cohen L."/>
        </authorList>
    </citation>
    <scope>NUCLEOTIDE SEQUENCE</scope>
    <source>
        <strain evidence="2">B650</strain>
    </source>
</reference>
<gene>
    <name evidence="2" type="ORF">LDAN0321_LOCUS247</name>
</gene>
<evidence type="ECO:0000256" key="1">
    <source>
        <dbReference type="SAM" id="MobiDB-lite"/>
    </source>
</evidence>
<organism evidence="2">
    <name type="scientific">Leptocylindrus danicus</name>
    <dbReference type="NCBI Taxonomy" id="163516"/>
    <lineage>
        <taxon>Eukaryota</taxon>
        <taxon>Sar</taxon>
        <taxon>Stramenopiles</taxon>
        <taxon>Ochrophyta</taxon>
        <taxon>Bacillariophyta</taxon>
        <taxon>Coscinodiscophyceae</taxon>
        <taxon>Chaetocerotophycidae</taxon>
        <taxon>Leptocylindrales</taxon>
        <taxon>Leptocylindraceae</taxon>
        <taxon>Leptocylindrus</taxon>
    </lineage>
</organism>
<proteinExistence type="predicted"/>
<protein>
    <submittedName>
        <fullName evidence="2">Uncharacterized protein</fullName>
    </submittedName>
</protein>
<sequence length="304" mass="35919">MGTDIDVNFYDVDEWERLEVGVFDPTLKLDEKTKLMYKQHMKIQLEKAKKWRNTVHKAKDPDEELPPLVVCASDKVPTINQILRRKRSKSKETSKAKKRVYDNKKAVVLPDMLSNVPTLPLAQVQTISNCTWEYDYISGRSVQGDGRIDFDKAFPPDYVDCKKVRLDSMHAKQMCWKESGGSFDRIWKETVKQIARYEMTLRAEQIRRHEEVIKSVESNLESSSRRRRWPNRILLARARRQKEPAGEQKRSSSKFPFSRRLVRRLGRKRKAERDIEVQQGETVSARTSDSRRFGRQWRRGRRHQ</sequence>
<evidence type="ECO:0000313" key="2">
    <source>
        <dbReference type="EMBL" id="CAD9554607.1"/>
    </source>
</evidence>
<accession>A0A7S2JRG6</accession>